<proteinExistence type="inferred from homology"/>
<feature type="domain" description="CBS" evidence="21">
    <location>
        <begin position="108"/>
        <end position="164"/>
    </location>
</feature>
<feature type="active site" description="Proton acceptor" evidence="13 14">
    <location>
        <position position="415"/>
    </location>
</feature>
<feature type="binding site" evidence="13 15">
    <location>
        <begin position="352"/>
        <end position="354"/>
    </location>
    <ligand>
        <name>IMP</name>
        <dbReference type="ChEBI" id="CHEBI:58053"/>
    </ligand>
</feature>
<evidence type="ECO:0000256" key="12">
    <source>
        <dbReference type="ARBA" id="ARBA00048028"/>
    </source>
</evidence>
<feature type="binding site" description="in other chain" evidence="13 17">
    <location>
        <position position="314"/>
    </location>
    <ligand>
        <name>K(+)</name>
        <dbReference type="ChEBI" id="CHEBI:29103"/>
        <note>ligand shared between two tetrameric partners</note>
    </ligand>
</feature>
<dbReference type="SMART" id="SM01240">
    <property type="entry name" value="IMPDH"/>
    <property type="match status" value="1"/>
</dbReference>
<keyword evidence="5" id="KW-0677">Repeat</keyword>
<feature type="binding site" evidence="13 16">
    <location>
        <begin position="312"/>
        <end position="314"/>
    </location>
    <ligand>
        <name>NAD(+)</name>
        <dbReference type="ChEBI" id="CHEBI:57540"/>
    </ligand>
</feature>
<dbReference type="OrthoDB" id="9805398at2"/>
<dbReference type="AlphaFoldDB" id="A0A1M6SKI3"/>
<dbReference type="InterPro" id="IPR005990">
    <property type="entry name" value="IMP_DH"/>
</dbReference>
<evidence type="ECO:0000256" key="2">
    <source>
        <dbReference type="ARBA" id="ARBA00005502"/>
    </source>
</evidence>
<feature type="binding site" evidence="13">
    <location>
        <position position="485"/>
    </location>
    <ligand>
        <name>K(+)</name>
        <dbReference type="ChEBI" id="CHEBI:29103"/>
        <note>ligand shared between two tetrameric partners</note>
    </ligand>
</feature>
<dbReference type="InterPro" id="IPR046342">
    <property type="entry name" value="CBS_dom_sf"/>
</dbReference>
<comment type="similarity">
    <text evidence="2 13 19">Belongs to the IMPDH/GMPR family.</text>
</comment>
<dbReference type="GO" id="GO:0006183">
    <property type="term" value="P:GTP biosynthetic process"/>
    <property type="evidence" value="ECO:0007669"/>
    <property type="project" value="TreeGrafter"/>
</dbReference>
<comment type="cofactor">
    <cofactor evidence="1 13">
        <name>K(+)</name>
        <dbReference type="ChEBI" id="CHEBI:29103"/>
    </cofactor>
</comment>
<comment type="activity regulation">
    <text evidence="13">Mycophenolic acid (MPA) is a non-competitive inhibitor that prevents formation of the closed enzyme conformation by binding to the same site as the amobile flap. In contrast, mizoribine monophosphate (MZP) is a competitive inhibitor that induces the closed conformation. MPA is a potent inhibitor of mammalian IMPDHs but a poor inhibitor of the bacterial enzymes. MZP is a more potent inhibitor of bacterial IMPDH.</text>
</comment>
<evidence type="ECO:0000313" key="22">
    <source>
        <dbReference type="EMBL" id="SHK45215.1"/>
    </source>
</evidence>
<name>A0A1M6SKI3_9BACT</name>
<feature type="binding site" evidence="13 15">
    <location>
        <begin position="399"/>
        <end position="403"/>
    </location>
    <ligand>
        <name>IMP</name>
        <dbReference type="ChEBI" id="CHEBI:58053"/>
    </ligand>
</feature>
<dbReference type="SMART" id="SM00116">
    <property type="entry name" value="CBS"/>
    <property type="match status" value="2"/>
</dbReference>
<evidence type="ECO:0000256" key="6">
    <source>
        <dbReference type="ARBA" id="ARBA00022749"/>
    </source>
</evidence>
<comment type="function">
    <text evidence="13">Catalyzes the conversion of inosine 5'-phosphate (IMP) to xanthosine 5'-phosphate (XMP), the first committed and rate-limiting step in the de novo synthesis of guanine nucleotides, and therefore plays an important role in the regulation of cell growth.</text>
</comment>
<dbReference type="GO" id="GO:0046872">
    <property type="term" value="F:metal ion binding"/>
    <property type="evidence" value="ECO:0007669"/>
    <property type="project" value="UniProtKB-UniRule"/>
</dbReference>
<evidence type="ECO:0000256" key="16">
    <source>
        <dbReference type="PIRSR" id="PIRSR000130-3"/>
    </source>
</evidence>
<evidence type="ECO:0000313" key="23">
    <source>
        <dbReference type="Proteomes" id="UP000185812"/>
    </source>
</evidence>
<evidence type="ECO:0000256" key="10">
    <source>
        <dbReference type="ARBA" id="ARBA00023027"/>
    </source>
</evidence>
<comment type="pathway">
    <text evidence="13 20">Purine metabolism; XMP biosynthesis via de novo pathway; XMP from IMP: step 1/1.</text>
</comment>
<feature type="binding site" evidence="13 15">
    <location>
        <position position="317"/>
    </location>
    <ligand>
        <name>IMP</name>
        <dbReference type="ChEBI" id="CHEBI:58053"/>
    </ligand>
</feature>
<dbReference type="CDD" id="cd04601">
    <property type="entry name" value="CBS_pair_IMPDH"/>
    <property type="match status" value="1"/>
</dbReference>
<evidence type="ECO:0000256" key="14">
    <source>
        <dbReference type="PIRSR" id="PIRSR000130-1"/>
    </source>
</evidence>
<dbReference type="InterPro" id="IPR000644">
    <property type="entry name" value="CBS_dom"/>
</dbReference>
<feature type="binding site" description="in other chain" evidence="13 17">
    <location>
        <position position="316"/>
    </location>
    <ligand>
        <name>K(+)</name>
        <dbReference type="ChEBI" id="CHEBI:29103"/>
        <note>ligand shared between two tetrameric partners</note>
    </ligand>
</feature>
<feature type="binding site" evidence="13 15">
    <location>
        <begin position="375"/>
        <end position="376"/>
    </location>
    <ligand>
        <name>IMP</name>
        <dbReference type="ChEBI" id="CHEBI:58053"/>
    </ligand>
</feature>
<dbReference type="EMBL" id="FRAU01000003">
    <property type="protein sequence ID" value="SHK45215.1"/>
    <property type="molecule type" value="Genomic_DNA"/>
</dbReference>
<comment type="catalytic activity">
    <reaction evidence="12 13 20">
        <text>IMP + NAD(+) + H2O = XMP + NADH + H(+)</text>
        <dbReference type="Rhea" id="RHEA:11708"/>
        <dbReference type="ChEBI" id="CHEBI:15377"/>
        <dbReference type="ChEBI" id="CHEBI:15378"/>
        <dbReference type="ChEBI" id="CHEBI:57464"/>
        <dbReference type="ChEBI" id="CHEBI:57540"/>
        <dbReference type="ChEBI" id="CHEBI:57945"/>
        <dbReference type="ChEBI" id="CHEBI:58053"/>
        <dbReference type="EC" id="1.1.1.205"/>
    </reaction>
</comment>
<keyword evidence="4 13" id="KW-0479">Metal-binding</keyword>
<dbReference type="InterPro" id="IPR013785">
    <property type="entry name" value="Aldolase_TIM"/>
</dbReference>
<evidence type="ECO:0000256" key="13">
    <source>
        <dbReference type="HAMAP-Rule" id="MF_01964"/>
    </source>
</evidence>
<feature type="binding site" evidence="13">
    <location>
        <position position="486"/>
    </location>
    <ligand>
        <name>K(+)</name>
        <dbReference type="ChEBI" id="CHEBI:29103"/>
        <note>ligand shared between two tetrameric partners</note>
    </ligand>
</feature>
<evidence type="ECO:0000256" key="9">
    <source>
        <dbReference type="ARBA" id="ARBA00023002"/>
    </source>
</evidence>
<evidence type="ECO:0000256" key="8">
    <source>
        <dbReference type="ARBA" id="ARBA00022958"/>
    </source>
</evidence>
<evidence type="ECO:0000256" key="17">
    <source>
        <dbReference type="PIRSR" id="PIRSR000130-4"/>
    </source>
</evidence>
<comment type="subunit">
    <text evidence="3 13">Homotetramer.</text>
</comment>
<feature type="binding site" evidence="16">
    <location>
        <begin position="262"/>
        <end position="264"/>
    </location>
    <ligand>
        <name>NAD(+)</name>
        <dbReference type="ChEBI" id="CHEBI:57540"/>
    </ligand>
</feature>
<keyword evidence="11 18" id="KW-0129">CBS domain</keyword>
<keyword evidence="7 13" id="KW-0658">Purine biosynthesis</keyword>
<dbReference type="GO" id="GO:0003938">
    <property type="term" value="F:IMP dehydrogenase activity"/>
    <property type="evidence" value="ECO:0007669"/>
    <property type="project" value="UniProtKB-UniRule"/>
</dbReference>
<organism evidence="22 23">
    <name type="scientific">Rhodothermus profundi</name>
    <dbReference type="NCBI Taxonomy" id="633813"/>
    <lineage>
        <taxon>Bacteria</taxon>
        <taxon>Pseudomonadati</taxon>
        <taxon>Rhodothermota</taxon>
        <taxon>Rhodothermia</taxon>
        <taxon>Rhodothermales</taxon>
        <taxon>Rhodothermaceae</taxon>
        <taxon>Rhodothermus</taxon>
    </lineage>
</organism>
<accession>A0A1M6SKI3</accession>
<evidence type="ECO:0000256" key="11">
    <source>
        <dbReference type="ARBA" id="ARBA00023122"/>
    </source>
</evidence>
<dbReference type="RefSeq" id="WP_072714992.1">
    <property type="nucleotide sequence ID" value="NZ_FRAU01000003.1"/>
</dbReference>
<dbReference type="InterPro" id="IPR001093">
    <property type="entry name" value="IMP_DH_GMPRt"/>
</dbReference>
<dbReference type="PANTHER" id="PTHR11911:SF111">
    <property type="entry name" value="INOSINE-5'-MONOPHOSPHATE DEHYDROGENASE"/>
    <property type="match status" value="1"/>
</dbReference>
<evidence type="ECO:0000256" key="20">
    <source>
        <dbReference type="RuleBase" id="RU003928"/>
    </source>
</evidence>
<dbReference type="PIRSF" id="PIRSF000130">
    <property type="entry name" value="IMPDH"/>
    <property type="match status" value="1"/>
</dbReference>
<evidence type="ECO:0000256" key="3">
    <source>
        <dbReference type="ARBA" id="ARBA00011881"/>
    </source>
</evidence>
<evidence type="ECO:0000256" key="18">
    <source>
        <dbReference type="PROSITE-ProRule" id="PRU00703"/>
    </source>
</evidence>
<feature type="binding site" description="in other chain" evidence="13 17">
    <location>
        <position position="319"/>
    </location>
    <ligand>
        <name>K(+)</name>
        <dbReference type="ChEBI" id="CHEBI:29103"/>
        <note>ligand shared between two tetrameric partners</note>
    </ligand>
</feature>
<dbReference type="EC" id="1.1.1.205" evidence="13 20"/>
<dbReference type="SUPFAM" id="SSF54631">
    <property type="entry name" value="CBS-domain pair"/>
    <property type="match status" value="1"/>
</dbReference>
<gene>
    <name evidence="13" type="primary">guaB</name>
    <name evidence="22" type="ORF">SAMN04488087_1127</name>
</gene>
<dbReference type="UniPathway" id="UPA00601">
    <property type="reaction ID" value="UER00295"/>
</dbReference>
<comment type="caution">
    <text evidence="13">Lacks conserved residue(s) required for the propagation of feature annotation.</text>
</comment>
<dbReference type="CDD" id="cd00381">
    <property type="entry name" value="IMPDH"/>
    <property type="match status" value="1"/>
</dbReference>
<dbReference type="GO" id="GO:0006177">
    <property type="term" value="P:GMP biosynthetic process"/>
    <property type="evidence" value="ECO:0007669"/>
    <property type="project" value="UniProtKB-UniRule"/>
</dbReference>
<evidence type="ECO:0000256" key="4">
    <source>
        <dbReference type="ARBA" id="ARBA00022723"/>
    </source>
</evidence>
<keyword evidence="23" id="KW-1185">Reference proteome</keyword>
<feature type="binding site" evidence="13 15">
    <location>
        <position position="430"/>
    </location>
    <ligand>
        <name>IMP</name>
        <dbReference type="ChEBI" id="CHEBI:58053"/>
    </ligand>
</feature>
<dbReference type="PROSITE" id="PS51371">
    <property type="entry name" value="CBS"/>
    <property type="match status" value="2"/>
</dbReference>
<dbReference type="NCBIfam" id="TIGR01302">
    <property type="entry name" value="IMP_dehydrog"/>
    <property type="match status" value="1"/>
</dbReference>
<dbReference type="Gene3D" id="3.20.20.70">
    <property type="entry name" value="Aldolase class I"/>
    <property type="match status" value="1"/>
</dbReference>
<dbReference type="GO" id="GO:0000166">
    <property type="term" value="F:nucleotide binding"/>
    <property type="evidence" value="ECO:0007669"/>
    <property type="project" value="UniProtKB-UniRule"/>
</dbReference>
<reference evidence="23" key="1">
    <citation type="submission" date="2016-11" db="EMBL/GenBank/DDBJ databases">
        <authorList>
            <person name="Varghese N."/>
            <person name="Submissions S."/>
        </authorList>
    </citation>
    <scope>NUCLEOTIDE SEQUENCE [LARGE SCALE GENOMIC DNA]</scope>
    <source>
        <strain evidence="23">DSM 22212</strain>
    </source>
</reference>
<keyword evidence="10 13" id="KW-0520">NAD</keyword>
<evidence type="ECO:0000256" key="19">
    <source>
        <dbReference type="RuleBase" id="RU003927"/>
    </source>
</evidence>
<dbReference type="Pfam" id="PF00478">
    <property type="entry name" value="IMPDH"/>
    <property type="match status" value="1"/>
</dbReference>
<dbReference type="FunFam" id="3.20.20.70:FF:000003">
    <property type="entry name" value="GMP reductase"/>
    <property type="match status" value="1"/>
</dbReference>
<evidence type="ECO:0000256" key="15">
    <source>
        <dbReference type="PIRSR" id="PIRSR000130-2"/>
    </source>
</evidence>
<dbReference type="Pfam" id="PF00571">
    <property type="entry name" value="CBS"/>
    <property type="match status" value="2"/>
</dbReference>
<keyword evidence="6 13" id="KW-0332">GMP biosynthesis</keyword>
<dbReference type="SUPFAM" id="SSF51412">
    <property type="entry name" value="Inosine monophosphate dehydrogenase (IMPDH)"/>
    <property type="match status" value="1"/>
</dbReference>
<keyword evidence="9 13" id="KW-0560">Oxidoreductase</keyword>
<protein>
    <recommendedName>
        <fullName evidence="13 20">Inosine-5'-monophosphate dehydrogenase</fullName>
        <shortName evidence="13">IMP dehydrogenase</shortName>
        <shortName evidence="13">IMPD</shortName>
        <shortName evidence="13">IMPDH</shortName>
        <ecNumber evidence="13 20">1.1.1.205</ecNumber>
    </recommendedName>
</protein>
<evidence type="ECO:0000256" key="5">
    <source>
        <dbReference type="ARBA" id="ARBA00022737"/>
    </source>
</evidence>
<feature type="binding site" evidence="13">
    <location>
        <position position="262"/>
    </location>
    <ligand>
        <name>NAD(+)</name>
        <dbReference type="ChEBI" id="CHEBI:57540"/>
    </ligand>
</feature>
<dbReference type="PANTHER" id="PTHR11911">
    <property type="entry name" value="INOSINE-5-MONOPHOSPHATE DEHYDROGENASE RELATED"/>
    <property type="match status" value="1"/>
</dbReference>
<evidence type="ECO:0000256" key="7">
    <source>
        <dbReference type="ARBA" id="ARBA00022755"/>
    </source>
</evidence>
<dbReference type="PROSITE" id="PS00487">
    <property type="entry name" value="IMP_DH_GMP_RED"/>
    <property type="match status" value="1"/>
</dbReference>
<keyword evidence="8 13" id="KW-0630">Potassium</keyword>
<dbReference type="InterPro" id="IPR015875">
    <property type="entry name" value="IMP_DH/GMP_Rdtase_CS"/>
</dbReference>
<feature type="domain" description="CBS" evidence="21">
    <location>
        <begin position="168"/>
        <end position="225"/>
    </location>
</feature>
<feature type="active site" description="Thioimidate intermediate" evidence="13 14">
    <location>
        <position position="319"/>
    </location>
</feature>
<evidence type="ECO:0000259" key="21">
    <source>
        <dbReference type="PROSITE" id="PS51371"/>
    </source>
</evidence>
<sequence>METQTLSSADILERLAWKFVGEGLTYDDVLLVPARSGVMPREVSTRTWLTRNIPLNIPLVSAAMDTVTEAEMAIAIAREGGVGVLHKNMTIERQAAEVRRVKRSESGMILDPITLHPDDTVADARRLMARYSIGGIPIVDQEGKLIGIVTNRDLRFQVDSQRPLREVMTAQGLITAPVGTTLEEAEQILEANKIEKLPVVDEQGYLKGLITFKDIEKKRKYPNACKDQHGRLRVGAAVGVTADVLDRVAALVEAGVDFVTVDTAHGHSEGVLRTVELIKTHFEQLDVVAGNVATAEGTRDLIAAGADAVKVGIGPGSICTTRVVAGVGVPQLTAVMICAAEARPRGIPIIADGGIKHTGDIPKALAAGASSVMIGSLFAAVEESPGETVIYEGRKYKSYRGMGSVGAMAAGSKDRYFQDAEDDLAKLVPEGIEGRVPYSGRLSEVVYQMIGGLRAAMGYCGCATIDELYEKARFVRITPAGVRESHPHDVYITKEAPNYWLRSF</sequence>
<feature type="binding site" evidence="13">
    <location>
        <position position="484"/>
    </location>
    <ligand>
        <name>K(+)</name>
        <dbReference type="ChEBI" id="CHEBI:29103"/>
        <note>ligand shared between two tetrameric partners</note>
    </ligand>
</feature>
<evidence type="ECO:0000256" key="1">
    <source>
        <dbReference type="ARBA" id="ARBA00001958"/>
    </source>
</evidence>
<dbReference type="STRING" id="633813.SAMN04488087_1127"/>
<dbReference type="HAMAP" id="MF_01964">
    <property type="entry name" value="IMPDH"/>
    <property type="match status" value="1"/>
</dbReference>
<dbReference type="Proteomes" id="UP000185812">
    <property type="component" value="Unassembled WGS sequence"/>
</dbReference>